<gene>
    <name evidence="8" type="ORF">S40285_08440</name>
</gene>
<keyword evidence="2 6" id="KW-0812">Transmembrane</keyword>
<feature type="transmembrane region" description="Helical" evidence="6">
    <location>
        <begin position="274"/>
        <end position="291"/>
    </location>
</feature>
<feature type="transmembrane region" description="Helical" evidence="6">
    <location>
        <begin position="466"/>
        <end position="490"/>
    </location>
</feature>
<dbReference type="InterPro" id="IPR020846">
    <property type="entry name" value="MFS_dom"/>
</dbReference>
<dbReference type="OrthoDB" id="4139357at2759"/>
<feature type="region of interest" description="Disordered" evidence="5">
    <location>
        <begin position="39"/>
        <end position="71"/>
    </location>
</feature>
<feature type="compositionally biased region" description="Polar residues" evidence="5">
    <location>
        <begin position="54"/>
        <end position="65"/>
    </location>
</feature>
<dbReference type="Pfam" id="PF07690">
    <property type="entry name" value="MFS_1"/>
    <property type="match status" value="1"/>
</dbReference>
<proteinExistence type="predicted"/>
<dbReference type="Gene3D" id="1.20.1250.20">
    <property type="entry name" value="MFS general substrate transporter like domains"/>
    <property type="match status" value="1"/>
</dbReference>
<organism evidence="8 9">
    <name type="scientific">Stachybotrys chlorohalonatus (strain IBT 40285)</name>
    <dbReference type="NCBI Taxonomy" id="1283841"/>
    <lineage>
        <taxon>Eukaryota</taxon>
        <taxon>Fungi</taxon>
        <taxon>Dikarya</taxon>
        <taxon>Ascomycota</taxon>
        <taxon>Pezizomycotina</taxon>
        <taxon>Sordariomycetes</taxon>
        <taxon>Hypocreomycetidae</taxon>
        <taxon>Hypocreales</taxon>
        <taxon>Stachybotryaceae</taxon>
        <taxon>Stachybotrys</taxon>
    </lineage>
</organism>
<sequence>MTDNLRVAFADSSPTVMGASTETPLQKSGAGSCKEHGIMPMPDAHRKAKPVVAQDTTSQPPSDQQIPPKPKKSISFHMSVIMLAVVALTVSWDSTTIAVAIPTITNQLHGTSLESFWASIAFMLGVVVTQPIYSSVSNVLGRRYTLQAAIVLFTIGCIIFAVARNMAIVILGRALQGLGGGGLDVLQAVILSDITTLKERPLYLGIMALAIAIGTMTGPIVGAIFTEYVNWRWIGWINLPLSAAMFLLAQFFLHLKPIDLDLKSKIRRLDWGGMALFITGAVLTALPLSWANDLFTWSSWQTLVPLILGAILLVLFAFYEKKPVEPIIPHRIFANTTFVMALISGFMNGMVLYTLVLYLPLFFQAVYLQAPLEAALSALPLACVTLGFSFIASVMMERTRRYWLQLCIAWILSTVFLGLWSRVDKDTPRAISYTYQAFLGVGIGTVFTTTTVQLQASVELIDDMGLAAGLLVFFRLFGALLGQTIGATVFTSVFRQGFVEIGPVPDSLRILEDPAQAVGFIHSLNEIDLPEDVMARLLDVYQGPFRVIWLVMAEREDTGRQAFEVR</sequence>
<keyword evidence="9" id="KW-1185">Reference proteome</keyword>
<evidence type="ECO:0000256" key="3">
    <source>
        <dbReference type="ARBA" id="ARBA00022989"/>
    </source>
</evidence>
<reference evidence="8 9" key="1">
    <citation type="journal article" date="2014" name="BMC Genomics">
        <title>Comparative genome sequencing reveals chemotype-specific gene clusters in the toxigenic black mold Stachybotrys.</title>
        <authorList>
            <person name="Semeiks J."/>
            <person name="Borek D."/>
            <person name="Otwinowski Z."/>
            <person name="Grishin N.V."/>
        </authorList>
    </citation>
    <scope>NUCLEOTIDE SEQUENCE [LARGE SCALE GENOMIC DNA]</scope>
    <source>
        <strain evidence="8 9">IBT 40285</strain>
    </source>
</reference>
<evidence type="ECO:0000256" key="4">
    <source>
        <dbReference type="ARBA" id="ARBA00023136"/>
    </source>
</evidence>
<evidence type="ECO:0000256" key="5">
    <source>
        <dbReference type="SAM" id="MobiDB-lite"/>
    </source>
</evidence>
<dbReference type="Gene3D" id="1.20.1720.10">
    <property type="entry name" value="Multidrug resistance protein D"/>
    <property type="match status" value="1"/>
</dbReference>
<protein>
    <recommendedName>
        <fullName evidence="7">Major facilitator superfamily (MFS) profile domain-containing protein</fullName>
    </recommendedName>
</protein>
<dbReference type="PROSITE" id="PS50850">
    <property type="entry name" value="MFS"/>
    <property type="match status" value="1"/>
</dbReference>
<feature type="transmembrane region" description="Helical" evidence="6">
    <location>
        <begin position="433"/>
        <end position="454"/>
    </location>
</feature>
<dbReference type="GO" id="GO:0005886">
    <property type="term" value="C:plasma membrane"/>
    <property type="evidence" value="ECO:0007669"/>
    <property type="project" value="TreeGrafter"/>
</dbReference>
<feature type="transmembrane region" description="Helical" evidence="6">
    <location>
        <begin position="338"/>
        <end position="363"/>
    </location>
</feature>
<evidence type="ECO:0000256" key="6">
    <source>
        <dbReference type="SAM" id="Phobius"/>
    </source>
</evidence>
<dbReference type="InterPro" id="IPR011701">
    <property type="entry name" value="MFS"/>
</dbReference>
<evidence type="ECO:0000256" key="2">
    <source>
        <dbReference type="ARBA" id="ARBA00022692"/>
    </source>
</evidence>
<dbReference type="HOGENOM" id="CLU_000960_22_0_1"/>
<keyword evidence="3 6" id="KW-1133">Transmembrane helix</keyword>
<evidence type="ECO:0000256" key="1">
    <source>
        <dbReference type="ARBA" id="ARBA00004141"/>
    </source>
</evidence>
<feature type="transmembrane region" description="Helical" evidence="6">
    <location>
        <begin position="231"/>
        <end position="253"/>
    </location>
</feature>
<feature type="transmembrane region" description="Helical" evidence="6">
    <location>
        <begin position="116"/>
        <end position="133"/>
    </location>
</feature>
<dbReference type="Proteomes" id="UP000028524">
    <property type="component" value="Unassembled WGS sequence"/>
</dbReference>
<dbReference type="GO" id="GO:0022857">
    <property type="term" value="F:transmembrane transporter activity"/>
    <property type="evidence" value="ECO:0007669"/>
    <property type="project" value="InterPro"/>
</dbReference>
<feature type="transmembrane region" description="Helical" evidence="6">
    <location>
        <begin position="80"/>
        <end position="104"/>
    </location>
</feature>
<dbReference type="PANTHER" id="PTHR23501">
    <property type="entry name" value="MAJOR FACILITATOR SUPERFAMILY"/>
    <property type="match status" value="1"/>
</dbReference>
<accession>A0A084QS67</accession>
<comment type="subcellular location">
    <subcellularLocation>
        <location evidence="1">Membrane</location>
        <topology evidence="1">Multi-pass membrane protein</topology>
    </subcellularLocation>
</comment>
<dbReference type="PANTHER" id="PTHR23501:SF156">
    <property type="entry name" value="TRANSPORTER, PUTATIVE-RELATED"/>
    <property type="match status" value="1"/>
</dbReference>
<dbReference type="EMBL" id="KL660369">
    <property type="protein sequence ID" value="KFA66802.1"/>
    <property type="molecule type" value="Genomic_DNA"/>
</dbReference>
<evidence type="ECO:0000313" key="8">
    <source>
        <dbReference type="EMBL" id="KFA66802.1"/>
    </source>
</evidence>
<dbReference type="SUPFAM" id="SSF103473">
    <property type="entry name" value="MFS general substrate transporter"/>
    <property type="match status" value="1"/>
</dbReference>
<dbReference type="InterPro" id="IPR036259">
    <property type="entry name" value="MFS_trans_sf"/>
</dbReference>
<feature type="domain" description="Major facilitator superfamily (MFS) profile" evidence="7">
    <location>
        <begin position="79"/>
        <end position="566"/>
    </location>
</feature>
<feature type="transmembrane region" description="Helical" evidence="6">
    <location>
        <begin position="402"/>
        <end position="421"/>
    </location>
</feature>
<evidence type="ECO:0000259" key="7">
    <source>
        <dbReference type="PROSITE" id="PS50850"/>
    </source>
</evidence>
<feature type="transmembrane region" description="Helical" evidence="6">
    <location>
        <begin position="145"/>
        <end position="163"/>
    </location>
</feature>
<dbReference type="AlphaFoldDB" id="A0A084QS67"/>
<evidence type="ECO:0000313" key="9">
    <source>
        <dbReference type="Proteomes" id="UP000028524"/>
    </source>
</evidence>
<feature type="transmembrane region" description="Helical" evidence="6">
    <location>
        <begin position="202"/>
        <end position="225"/>
    </location>
</feature>
<feature type="transmembrane region" description="Helical" evidence="6">
    <location>
        <begin position="375"/>
        <end position="395"/>
    </location>
</feature>
<dbReference type="InParanoid" id="A0A084QS67"/>
<feature type="transmembrane region" description="Helical" evidence="6">
    <location>
        <begin position="297"/>
        <end position="318"/>
    </location>
</feature>
<name>A0A084QS67_STAC4</name>
<keyword evidence="4 6" id="KW-0472">Membrane</keyword>
<dbReference type="OMA" id="QAVGFIP"/>
<dbReference type="PRINTS" id="PR01036">
    <property type="entry name" value="TCRTETB"/>
</dbReference>